<protein>
    <recommendedName>
        <fullName evidence="3">Arrestin C-terminal-like domain-containing protein</fullName>
    </recommendedName>
</protein>
<feature type="domain" description="Arrestin C-terminal-like" evidence="3">
    <location>
        <begin position="95"/>
        <end position="218"/>
    </location>
</feature>
<dbReference type="Pfam" id="PF00339">
    <property type="entry name" value="Arrestin_N"/>
    <property type="match status" value="1"/>
</dbReference>
<dbReference type="GO" id="GO:0015031">
    <property type="term" value="P:protein transport"/>
    <property type="evidence" value="ECO:0007669"/>
    <property type="project" value="TreeGrafter"/>
</dbReference>
<dbReference type="GO" id="GO:0005737">
    <property type="term" value="C:cytoplasm"/>
    <property type="evidence" value="ECO:0007669"/>
    <property type="project" value="TreeGrafter"/>
</dbReference>
<dbReference type="Pfam" id="PF02752">
    <property type="entry name" value="Arrestin_C"/>
    <property type="match status" value="1"/>
</dbReference>
<dbReference type="InterPro" id="IPR014752">
    <property type="entry name" value="Arrestin-like_C"/>
</dbReference>
<evidence type="ECO:0000256" key="1">
    <source>
        <dbReference type="ARBA" id="ARBA00005298"/>
    </source>
</evidence>
<evidence type="ECO:0000256" key="2">
    <source>
        <dbReference type="SAM" id="MobiDB-lite"/>
    </source>
</evidence>
<dbReference type="InterPro" id="IPR050357">
    <property type="entry name" value="Arrestin_domain-protein"/>
</dbReference>
<accession>A0A8C2FKE2</accession>
<dbReference type="PANTHER" id="PTHR11188:SF135">
    <property type="entry name" value="ARRESTIN DOMAIN CONTAINING 3-LIKE-RELATED"/>
    <property type="match status" value="1"/>
</dbReference>
<dbReference type="InterPro" id="IPR014756">
    <property type="entry name" value="Ig_E-set"/>
</dbReference>
<proteinExistence type="inferred from homology"/>
<organism evidence="4 5">
    <name type="scientific">Cyprinus carpio</name>
    <name type="common">Common carp</name>
    <dbReference type="NCBI Taxonomy" id="7962"/>
    <lineage>
        <taxon>Eukaryota</taxon>
        <taxon>Metazoa</taxon>
        <taxon>Chordata</taxon>
        <taxon>Craniata</taxon>
        <taxon>Vertebrata</taxon>
        <taxon>Euteleostomi</taxon>
        <taxon>Actinopterygii</taxon>
        <taxon>Neopterygii</taxon>
        <taxon>Teleostei</taxon>
        <taxon>Ostariophysi</taxon>
        <taxon>Cypriniformes</taxon>
        <taxon>Cyprinidae</taxon>
        <taxon>Cyprininae</taxon>
        <taxon>Cyprinus</taxon>
    </lineage>
</organism>
<dbReference type="Proteomes" id="UP000694701">
    <property type="component" value="Unplaced"/>
</dbReference>
<dbReference type="InterPro" id="IPR011022">
    <property type="entry name" value="Arrestin_C-like"/>
</dbReference>
<name>A0A8C2FKE2_CYPCA</name>
<dbReference type="AlphaFoldDB" id="A0A8C2FKE2"/>
<dbReference type="SUPFAM" id="SSF81296">
    <property type="entry name" value="E set domains"/>
    <property type="match status" value="2"/>
</dbReference>
<evidence type="ECO:0000313" key="4">
    <source>
        <dbReference type="Ensembl" id="ENSCCRP00020056939.1"/>
    </source>
</evidence>
<dbReference type="SMART" id="SM01017">
    <property type="entry name" value="Arrestin_C"/>
    <property type="match status" value="1"/>
</dbReference>
<dbReference type="GO" id="GO:0007399">
    <property type="term" value="P:nervous system development"/>
    <property type="evidence" value="ECO:0007669"/>
    <property type="project" value="UniProtKB-ARBA"/>
</dbReference>
<comment type="similarity">
    <text evidence="1">Belongs to the arrestin family.</text>
</comment>
<evidence type="ECO:0000259" key="3">
    <source>
        <dbReference type="SMART" id="SM01017"/>
    </source>
</evidence>
<sequence length="330" mass="36542">MSLTVKNISVTYNPINQSNTFTSGDFISGQVILDVAKDTQMQSLSVKIKGKAEVYWTERHGKTTVVYSDKEKYYSVERFFVREDKTHGNEMLKDPSGQPCKSKMGYYLGEGLKVLAEVQNNSSRSIKPKYCLYEKHSFFARGKRRLHTHDLLKEEGEPIEPNSKKTVTKVLSIPPSLAISILNCRILTVEDVLIVYLDVPYASDPEIKFPVVILPPQPVSGATNRDFGIWNQPPGSNMYPNPPPMAPLAPPLHVVGPPGQFGAPGYYGPPLNSFPDPGYPGPRGPFAPPNYTGPPGQFGPSVSNHSDPSAPPPYQEYQLYPQLPDHPEKS</sequence>
<evidence type="ECO:0000313" key="5">
    <source>
        <dbReference type="Proteomes" id="UP000694701"/>
    </source>
</evidence>
<dbReference type="Gene3D" id="2.60.40.640">
    <property type="match status" value="1"/>
</dbReference>
<dbReference type="InterPro" id="IPR011021">
    <property type="entry name" value="Arrestin-like_N"/>
</dbReference>
<reference evidence="4" key="1">
    <citation type="submission" date="2025-08" db="UniProtKB">
        <authorList>
            <consortium name="Ensembl"/>
        </authorList>
    </citation>
    <scope>IDENTIFICATION</scope>
</reference>
<dbReference type="PANTHER" id="PTHR11188">
    <property type="entry name" value="ARRESTIN DOMAIN CONTAINING PROTEIN"/>
    <property type="match status" value="1"/>
</dbReference>
<feature type="compositionally biased region" description="Pro residues" evidence="2">
    <location>
        <begin position="277"/>
        <end position="292"/>
    </location>
</feature>
<feature type="region of interest" description="Disordered" evidence="2">
    <location>
        <begin position="272"/>
        <end position="330"/>
    </location>
</feature>
<dbReference type="Ensembl" id="ENSCCRT00020062779.1">
    <property type="protein sequence ID" value="ENSCCRP00020056939.1"/>
    <property type="gene ID" value="ENSCCRG00020027049.1"/>
</dbReference>
<dbReference type="GO" id="GO:0005886">
    <property type="term" value="C:plasma membrane"/>
    <property type="evidence" value="ECO:0007669"/>
    <property type="project" value="TreeGrafter"/>
</dbReference>